<dbReference type="CDD" id="cd00293">
    <property type="entry name" value="USP-like"/>
    <property type="match status" value="1"/>
</dbReference>
<gene>
    <name evidence="3" type="ORF">FAZ98_25435</name>
</gene>
<dbReference type="Pfam" id="PF00582">
    <property type="entry name" value="Usp"/>
    <property type="match status" value="1"/>
</dbReference>
<dbReference type="Gene3D" id="3.40.50.620">
    <property type="entry name" value="HUPs"/>
    <property type="match status" value="1"/>
</dbReference>
<dbReference type="EMBL" id="CP046915">
    <property type="protein sequence ID" value="QGZ65126.1"/>
    <property type="molecule type" value="Genomic_DNA"/>
</dbReference>
<evidence type="ECO:0000313" key="4">
    <source>
        <dbReference type="Proteomes" id="UP000433577"/>
    </source>
</evidence>
<accession>A0A7Z2GP16</accession>
<dbReference type="Proteomes" id="UP000433577">
    <property type="component" value="Chromosome 3"/>
</dbReference>
<keyword evidence="4" id="KW-1185">Reference proteome</keyword>
<dbReference type="AlphaFoldDB" id="A0A7Z2GP16"/>
<evidence type="ECO:0000259" key="2">
    <source>
        <dbReference type="Pfam" id="PF00582"/>
    </source>
</evidence>
<dbReference type="RefSeq" id="WP_158955243.1">
    <property type="nucleotide sequence ID" value="NZ_CP046915.1"/>
</dbReference>
<dbReference type="InterPro" id="IPR006016">
    <property type="entry name" value="UspA"/>
</dbReference>
<name>A0A7Z2GP16_9BURK</name>
<sequence length="168" mass="17914">MISKILVALSDHSAPILLPAAIDLARQHQARVIALHVVDPSPCFGAAEHYDGGVVFEALEAQGRRTARHIADVLAAAACEAHTHMILLPLSGLTTGGAIGALAEEHGADLILLGARKTRWPWWLREDVAKDVRRATRTPLRFVPDAGAEGGARRPSRTANARKLGGYA</sequence>
<proteinExistence type="predicted"/>
<dbReference type="KEGG" id="pacs:FAZ98_25435"/>
<evidence type="ECO:0000313" key="3">
    <source>
        <dbReference type="EMBL" id="QGZ65126.1"/>
    </source>
</evidence>
<organism evidence="3 4">
    <name type="scientific">Paraburkholderia acidisoli</name>
    <dbReference type="NCBI Taxonomy" id="2571748"/>
    <lineage>
        <taxon>Bacteria</taxon>
        <taxon>Pseudomonadati</taxon>
        <taxon>Pseudomonadota</taxon>
        <taxon>Betaproteobacteria</taxon>
        <taxon>Burkholderiales</taxon>
        <taxon>Burkholderiaceae</taxon>
        <taxon>Paraburkholderia</taxon>
    </lineage>
</organism>
<feature type="domain" description="UspA" evidence="2">
    <location>
        <begin position="1"/>
        <end position="140"/>
    </location>
</feature>
<dbReference type="SUPFAM" id="SSF52402">
    <property type="entry name" value="Adenine nucleotide alpha hydrolases-like"/>
    <property type="match status" value="1"/>
</dbReference>
<feature type="region of interest" description="Disordered" evidence="1">
    <location>
        <begin position="144"/>
        <end position="168"/>
    </location>
</feature>
<protein>
    <recommendedName>
        <fullName evidence="2">UspA domain-containing protein</fullName>
    </recommendedName>
</protein>
<dbReference type="InterPro" id="IPR014729">
    <property type="entry name" value="Rossmann-like_a/b/a_fold"/>
</dbReference>
<dbReference type="OrthoDB" id="9129243at2"/>
<evidence type="ECO:0000256" key="1">
    <source>
        <dbReference type="SAM" id="MobiDB-lite"/>
    </source>
</evidence>
<reference evidence="3 4" key="1">
    <citation type="submission" date="2019-12" db="EMBL/GenBank/DDBJ databases">
        <title>Paraburkholderia acidiphila 7Q-K02 sp. nov and Paraburkholderia acidisoli DHF22 sp. nov., two strains isolated from forest soil.</title>
        <authorList>
            <person name="Gao Z."/>
            <person name="Qiu L."/>
        </authorList>
    </citation>
    <scope>NUCLEOTIDE SEQUENCE [LARGE SCALE GENOMIC DNA]</scope>
    <source>
        <strain evidence="3 4">DHF22</strain>
    </source>
</reference>